<proteinExistence type="predicted"/>
<sequence>MALQDIVDIRLREVQKRLENRHVTVDVDEHAKAWLAEKGYDPAYGSRPLNRLVQKRILNPLSMCLIE</sequence>
<organism evidence="1 2">
    <name type="scientific">Dentiscutata heterogama</name>
    <dbReference type="NCBI Taxonomy" id="1316150"/>
    <lineage>
        <taxon>Eukaryota</taxon>
        <taxon>Fungi</taxon>
        <taxon>Fungi incertae sedis</taxon>
        <taxon>Mucoromycota</taxon>
        <taxon>Glomeromycotina</taxon>
        <taxon>Glomeromycetes</taxon>
        <taxon>Diversisporales</taxon>
        <taxon>Gigasporaceae</taxon>
        <taxon>Dentiscutata</taxon>
    </lineage>
</organism>
<gene>
    <name evidence="1" type="ORF">DHETER_LOCUS6045</name>
</gene>
<name>A0ACA9M8A8_9GLOM</name>
<evidence type="ECO:0000313" key="2">
    <source>
        <dbReference type="Proteomes" id="UP000789702"/>
    </source>
</evidence>
<feature type="non-terminal residue" evidence="1">
    <location>
        <position position="67"/>
    </location>
</feature>
<accession>A0ACA9M8A8</accession>
<dbReference type="Proteomes" id="UP000789702">
    <property type="component" value="Unassembled WGS sequence"/>
</dbReference>
<dbReference type="EMBL" id="CAJVPU010007264">
    <property type="protein sequence ID" value="CAG8570659.1"/>
    <property type="molecule type" value="Genomic_DNA"/>
</dbReference>
<keyword evidence="2" id="KW-1185">Reference proteome</keyword>
<evidence type="ECO:0000313" key="1">
    <source>
        <dbReference type="EMBL" id="CAG8570659.1"/>
    </source>
</evidence>
<reference evidence="1" key="1">
    <citation type="submission" date="2021-06" db="EMBL/GenBank/DDBJ databases">
        <authorList>
            <person name="Kallberg Y."/>
            <person name="Tangrot J."/>
            <person name="Rosling A."/>
        </authorList>
    </citation>
    <scope>NUCLEOTIDE SEQUENCE</scope>
    <source>
        <strain evidence="1">IL203A</strain>
    </source>
</reference>
<comment type="caution">
    <text evidence="1">The sequence shown here is derived from an EMBL/GenBank/DDBJ whole genome shotgun (WGS) entry which is preliminary data.</text>
</comment>
<protein>
    <submittedName>
        <fullName evidence="1">2162_t:CDS:1</fullName>
    </submittedName>
</protein>